<keyword evidence="3" id="KW-1185">Reference proteome</keyword>
<sequence length="225" mass="24360">MNAIKRFVMNHIDWVLFVVLTGFGLYVVACRPWGFDLGAAAGLAGALFGGAALLLGNWINRANERFKAEQEQAGQVEKLKTLIAAELVDVACGLMDAKRLVDAAIHSRRADGSVADTLDMSPYRPRQMPFTDSLGTKLLAVEKEAIDAIATLRSNLAVTRQSMDEITAGTSFGLLKATLMSNGLGHDMTILAEAFSHIAPNRKLRLQNAEPELVTEILKRAANPI</sequence>
<keyword evidence="1" id="KW-0472">Membrane</keyword>
<reference evidence="2 3" key="1">
    <citation type="submission" date="2019-09" db="EMBL/GenBank/DDBJ databases">
        <title>Ecophysiology of the spiral-shaped methanotroph Methylospira mobilis as revealed by the complete genome sequence.</title>
        <authorList>
            <person name="Oshkin I.Y."/>
            <person name="Dedysh S.N."/>
            <person name="Miroshnikov K."/>
            <person name="Danilova O.V."/>
            <person name="Hakobyan A."/>
            <person name="Liesack W."/>
        </authorList>
    </citation>
    <scope>NUCLEOTIDE SEQUENCE [LARGE SCALE GENOMIC DNA]</scope>
    <source>
        <strain evidence="2 3">Shm1</strain>
    </source>
</reference>
<feature type="transmembrane region" description="Helical" evidence="1">
    <location>
        <begin position="12"/>
        <end position="34"/>
    </location>
</feature>
<name>A0A5Q0BL58_9GAMM</name>
<dbReference type="InParanoid" id="A0A5Q0BL58"/>
<proteinExistence type="predicted"/>
<protein>
    <submittedName>
        <fullName evidence="2">Uncharacterized protein</fullName>
    </submittedName>
</protein>
<dbReference type="AlphaFoldDB" id="A0A5Q0BL58"/>
<evidence type="ECO:0000256" key="1">
    <source>
        <dbReference type="SAM" id="Phobius"/>
    </source>
</evidence>
<evidence type="ECO:0000313" key="2">
    <source>
        <dbReference type="EMBL" id="QFY44520.1"/>
    </source>
</evidence>
<dbReference type="KEGG" id="mmob:F6R98_19370"/>
<organism evidence="2 3">
    <name type="scientific">Candidatus Methylospira mobilis</name>
    <dbReference type="NCBI Taxonomy" id="1808979"/>
    <lineage>
        <taxon>Bacteria</taxon>
        <taxon>Pseudomonadati</taxon>
        <taxon>Pseudomonadota</taxon>
        <taxon>Gammaproteobacteria</taxon>
        <taxon>Methylococcales</taxon>
        <taxon>Methylococcaceae</taxon>
        <taxon>Candidatus Methylospira</taxon>
    </lineage>
</organism>
<dbReference type="RefSeq" id="WP_153250482.1">
    <property type="nucleotide sequence ID" value="NZ_CP044205.1"/>
</dbReference>
<accession>A0A5Q0BL58</accession>
<dbReference type="EMBL" id="CP044205">
    <property type="protein sequence ID" value="QFY44520.1"/>
    <property type="molecule type" value="Genomic_DNA"/>
</dbReference>
<dbReference type="Proteomes" id="UP000325755">
    <property type="component" value="Chromosome"/>
</dbReference>
<keyword evidence="1" id="KW-0812">Transmembrane</keyword>
<keyword evidence="1" id="KW-1133">Transmembrane helix</keyword>
<evidence type="ECO:0000313" key="3">
    <source>
        <dbReference type="Proteomes" id="UP000325755"/>
    </source>
</evidence>
<gene>
    <name evidence="2" type="ORF">F6R98_19370</name>
</gene>
<feature type="transmembrane region" description="Helical" evidence="1">
    <location>
        <begin position="40"/>
        <end position="59"/>
    </location>
</feature>